<dbReference type="InterPro" id="IPR044023">
    <property type="entry name" value="Ig_7"/>
</dbReference>
<dbReference type="NCBIfam" id="TIGR04183">
    <property type="entry name" value="Por_Secre_tail"/>
    <property type="match status" value="1"/>
</dbReference>
<comment type="caution">
    <text evidence="2">The sequence shown here is derived from an EMBL/GenBank/DDBJ whole genome shotgun (WGS) entry which is preliminary data.</text>
</comment>
<evidence type="ECO:0000313" key="3">
    <source>
        <dbReference type="Proteomes" id="UP000233782"/>
    </source>
</evidence>
<dbReference type="OrthoDB" id="842906at2"/>
<proteinExistence type="predicted"/>
<dbReference type="SUPFAM" id="SSF49299">
    <property type="entry name" value="PKD domain"/>
    <property type="match status" value="1"/>
</dbReference>
<dbReference type="InterPro" id="IPR045828">
    <property type="entry name" value="PKD_Bacteroidetes"/>
</dbReference>
<dbReference type="Pfam" id="PF19408">
    <property type="entry name" value="PKD_6"/>
    <property type="match status" value="1"/>
</dbReference>
<dbReference type="InterPro" id="IPR035986">
    <property type="entry name" value="PKD_dom_sf"/>
</dbReference>
<dbReference type="InterPro" id="IPR000601">
    <property type="entry name" value="PKD_dom"/>
</dbReference>
<dbReference type="InterPro" id="IPR013783">
    <property type="entry name" value="Ig-like_fold"/>
</dbReference>
<dbReference type="Pfam" id="PF19406">
    <property type="entry name" value="PKD_5"/>
    <property type="match status" value="7"/>
</dbReference>
<protein>
    <recommendedName>
        <fullName evidence="1">PKD domain-containing protein</fullName>
    </recommendedName>
</protein>
<organism evidence="2 3">
    <name type="scientific">Pontibacter ramchanderi</name>
    <dbReference type="NCBI Taxonomy" id="1179743"/>
    <lineage>
        <taxon>Bacteria</taxon>
        <taxon>Pseudomonadati</taxon>
        <taxon>Bacteroidota</taxon>
        <taxon>Cytophagia</taxon>
        <taxon>Cytophagales</taxon>
        <taxon>Hymenobacteraceae</taxon>
        <taxon>Pontibacter</taxon>
    </lineage>
</organism>
<evidence type="ECO:0000313" key="2">
    <source>
        <dbReference type="EMBL" id="PKV66310.1"/>
    </source>
</evidence>
<accession>A0A2N3UA83</accession>
<sequence length="2746" mass="284719">MRKNFTQLISNVSRTKSFVIALTSLMILAGSMYLMAAVGVTLTGGGAFPVSADLAANATLTTPGYTTVGTIAIQEEVSGDFASSGNIVLRAPVGWRFRGSGVTPAVSLFNDTGNSSISVGSATYSADGSTITIPLVVSGVNKREQIIISGVQVQAVDGSNMPGTGSIRVEVANGAVISGLPTTLSHSISQKAGSVKQLSFITQPSDVLLGEPITPAVQVQARDQFGNIVLTPSISLALGSNPSGGNLSGGTSSITNGIVTFSGYSINRVGNGYTLSASSAGAPSVTSNTFTVNNKKPAIISVSGCLSAGDPATIVTITGTNFVVGATVLVDGQSRAATVSNSTTLTTSLTAAELASAINLSIIVKNPAPAQDNGESEAFSKAVIALQPAGTISGVDEVCPGESDIEFSVPTNSDVTSYQWTVVSGDATIASGGNTRTAHINFGNTAGTVQVSVVAFNTCGKSGPATTHTITIKPTPVITVSAQNDNTAVCQGESVVLTAAGANSYVWSGTDIAAGTTGSTLTVTPSVTTTYTVIGTTDNCPSAPKSITIEVTPALTQQDIAGTAEYCHNAQATALTVVTSGGGSTTKSYKWEQSATGNEGTWTQVATTESYTPLTNVVGSTFYRRTVSAGECALTTSNFEVVVKSNPTIEVSADANAICQGEAVELTASGADSYIWSGTGIPAASTGPKVTVTPTATTTYTVIGVTNGCQSAPQPITITVTPALTQGTVTGNTQYCQTAGGTGTALTSTVSGGVTAKSYRWEQSASADGPWEDALGTNNAPSYTPSVATAGTVYYRRVVESGSCTSYGSPVAVTVTPSITNTITSDNQVVCSGETIAQIIGTVTGGKPGEVSYQWEQSANGTTGWENAPGASSALNYTPEAEVLTTSKTTYYRRKVISGNCTSFSEPVSVRIVAMPIAKILDGPNDYFCPPALSTLTAEEDPDYSYTWFRVAEEGSDVQVGTDQNTYTTNVEGSYYVVVRGENGCTSTSAPTQVKSTIMYTNIISGAQTICYNTVPSTLQGEESKSDLGIVTYEWQVSVDGTNFSKINNSNVQNLNLNTALTADRWYRRIARVGSGCSITSSPIKVTVKPLLRVTNLPGTTPAICNNTAYTFTPEGSEGSKTISWTRAAVQGISNDAASGTGGINETLVNTLTAPVNVTYVYTTSDDEGCTGPAQNLVVRVNPTPVLSSLLTPPAICGGTEFEYIANSATAGTTYTWVRKPAAGITTAAPESGNGARVEHVLTNTTADPIDVTYTYTLTANGCSNTQDVIVTVNPRPQLSSTLTPPAICSGATFSYTPASETDGTTFSWTRVAATGITSADPTSGTGNISQALVNTTVNPINVTYRVTTSANGCAGTTESVVVTVNPSPKLSTLLTGSVCSGSTFSYEPASATPGATFSWTRAASGGNTASSGAGNIDEVLTNSTTAPITVTYEITTRANGCSGEPQQLVVTVNPRPVLSSALTQTVCSGSAFTYTPASATTGATYTWTRAAVPGISNAAVTNGTGSVNETLVNTTANPIDVIYVYTTTANGCAGNSTQNLVVTVNPRPQLSSTLIPAAICSGTSFSYEPASATEGATFSWTRAAVTNISNPAVTTPVAGAVNENLVNTGTAPVTVTYRYTTTYASNGSSCAGTVQEVKVVVNPSPKLSSLLATSVCSGTPLSYTPASATTGTTFTWERLPATGITSDGAVSGSGPINQTLTNNTSNFINVTFRITSSANGCTGLTEDVVVQVNPKPVATFAAKIGTADAGSTIYSDGGNVTFTPTGATGGAFSVVSPAGLSGFTTSGSTATLNPCTALGEETSRQVTIRYTVSQGSGGNACSNFEDITYTLRRSNYTVIVLADPYPTCRGQVTEYTAYVYKDVTRIIYPYLADANGIAVDLNGNKLGDQTLPITNPDYPFPNKESMPKILYDNAWRYFQPKVEGGTLMPASNFNYQWTKNRTNFFGANAPTIQNAGLSSLDYYAVEVTSKNSNCAQPITSKMTNRMYTSATVNYEVALKTDKAVICQGEGITMTADLNDAFSFWGDISLTLYWMLDRGGVVSQLGQTEYKSGDNIQFPTPGPAGGFLDGDKVFIEFSSALDQYNNANKCARGFITNVVPITVVGAQTVNGGGAFCQGGVGVPVSLAGSQQNVFYQLKRDGQPVGSPVAGTGSALSFGNQTVAGAYTVEALANTAVASCLTFGPVNVYVTPQPVAHTLTAANNGEYCAGGNGVAITLGGSQSDVRYQLQRTVNGSTANVGEEVMGTGQPIVFPNQTVAGEYSVLATTVAQDGTVAACPLPMGKATIIINPIPTVAVNSPSTCAGTPVEVAATPIVGTAPFNYTWTVPAGATNPGNTSSFTTMVPGTYTVTVTDAKSCAMSAPVSTTVVVKELPTVTVNSVTMCANDDPTTIEAVASNGSGNYSYAWTVPNGVVNPGNVASFATKVEGQYTVLVTDNESCTSEPVVGTVTVTPMKTTVAKITAENANGPIEEPTNPIGINEPVTFTVSMLPNVNQADIIGYRWSVGSLASDIWAVKQTSSSNKFEMTPTTTEPFDVKAEVLTVGSACYIPIVAFTEQPIIPLPVELLYFNATKRGSDVVLDWATASELDNKGFEVQVSSDAKNFRALSFVESKVNTTSLKQVYSFVDKEKGKQGVRYYRLKQVDLDGKFEIFNIKAVHFDEVSMNKVKAYPNPFHSEVELSIDAELDGELQITVTTATGQQLLQRSVQVARGTNIEKLTLDPDLPRGVYIISTRMGDFNSHFKLLKQ</sequence>
<dbReference type="RefSeq" id="WP_143741238.1">
    <property type="nucleotide sequence ID" value="NZ_PJMU01000002.1"/>
</dbReference>
<dbReference type="Proteomes" id="UP000233782">
    <property type="component" value="Unassembled WGS sequence"/>
</dbReference>
<dbReference type="Pfam" id="PF19081">
    <property type="entry name" value="Ig_7"/>
    <property type="match status" value="1"/>
</dbReference>
<dbReference type="PROSITE" id="PS50093">
    <property type="entry name" value="PKD"/>
    <property type="match status" value="1"/>
</dbReference>
<gene>
    <name evidence="2" type="ORF">BD749_1435</name>
</gene>
<dbReference type="InterPro" id="IPR045829">
    <property type="entry name" value="PKD_6"/>
</dbReference>
<evidence type="ECO:0000259" key="1">
    <source>
        <dbReference type="PROSITE" id="PS50093"/>
    </source>
</evidence>
<reference evidence="2 3" key="1">
    <citation type="submission" date="2017-12" db="EMBL/GenBank/DDBJ databases">
        <title>Genomic Encyclopedia of Type Strains, Phase III (KMG-III): the genomes of soil and plant-associated and newly described type strains.</title>
        <authorList>
            <person name="Whitman W."/>
        </authorList>
    </citation>
    <scope>NUCLEOTIDE SEQUENCE [LARGE SCALE GENOMIC DNA]</scope>
    <source>
        <strain evidence="2 3">LP43</strain>
    </source>
</reference>
<keyword evidence="3" id="KW-1185">Reference proteome</keyword>
<feature type="domain" description="PKD" evidence="1">
    <location>
        <begin position="2319"/>
        <end position="2369"/>
    </location>
</feature>
<dbReference type="InterPro" id="IPR026444">
    <property type="entry name" value="Secre_tail"/>
</dbReference>
<dbReference type="Gene3D" id="2.60.40.10">
    <property type="entry name" value="Immunoglobulins"/>
    <property type="match status" value="2"/>
</dbReference>
<dbReference type="EMBL" id="PJMU01000002">
    <property type="protein sequence ID" value="PKV66310.1"/>
    <property type="molecule type" value="Genomic_DNA"/>
</dbReference>
<name>A0A2N3UA83_9BACT</name>